<keyword evidence="1" id="KW-0472">Membrane</keyword>
<proteinExistence type="predicted"/>
<keyword evidence="1" id="KW-0812">Transmembrane</keyword>
<organism evidence="2 3">
    <name type="scientific">Bifidobacterium pseudolongum subsp. globosum</name>
    <dbReference type="NCBI Taxonomy" id="1690"/>
    <lineage>
        <taxon>Bacteria</taxon>
        <taxon>Bacillati</taxon>
        <taxon>Actinomycetota</taxon>
        <taxon>Actinomycetes</taxon>
        <taxon>Bifidobacteriales</taxon>
        <taxon>Bifidobacteriaceae</taxon>
        <taxon>Bifidobacterium</taxon>
    </lineage>
</organism>
<dbReference type="AlphaFoldDB" id="A0A4Q5AKH8"/>
<dbReference type="EMBL" id="RYUT01000002">
    <property type="protein sequence ID" value="RYQ30841.1"/>
    <property type="molecule type" value="Genomic_DNA"/>
</dbReference>
<keyword evidence="1" id="KW-1133">Transmembrane helix</keyword>
<evidence type="ECO:0000313" key="2">
    <source>
        <dbReference type="EMBL" id="RYQ30841.1"/>
    </source>
</evidence>
<evidence type="ECO:0008006" key="4">
    <source>
        <dbReference type="Google" id="ProtNLM"/>
    </source>
</evidence>
<dbReference type="RefSeq" id="WP_129870642.1">
    <property type="nucleotide sequence ID" value="NZ_RYUO01000002.1"/>
</dbReference>
<comment type="caution">
    <text evidence="2">The sequence shown here is derived from an EMBL/GenBank/DDBJ whole genome shotgun (WGS) entry which is preliminary data.</text>
</comment>
<evidence type="ECO:0000313" key="3">
    <source>
        <dbReference type="Proteomes" id="UP000291920"/>
    </source>
</evidence>
<protein>
    <recommendedName>
        <fullName evidence="4">Actin</fullName>
    </recommendedName>
</protein>
<dbReference type="Proteomes" id="UP000291920">
    <property type="component" value="Unassembled WGS sequence"/>
</dbReference>
<sequence length="237" mass="25455">MTTTSNPASNRVSVARQTYQSPAAQTYAALLQTLRFSAGFDVVGNNDTAQSVVFCLPSGDDEYEARVVADGAQSAVIIDAPLGVNDKSAAYSRLYRELSEQLAAQTTAIPREEIAKRRFWKTVMADNHGPRSKWAIGAVVVACLGLLDAISSFDAWRPDWRAAIMFIVLMLAVCGVAFMVTGRGGKVSGRNLVLIAFAISCVAAVLLLCASIIVQINYSHRYAAPFITAVQAVPQVH</sequence>
<name>A0A4Q5AKH8_9BIFI</name>
<feature type="transmembrane region" description="Helical" evidence="1">
    <location>
        <begin position="192"/>
        <end position="216"/>
    </location>
</feature>
<feature type="transmembrane region" description="Helical" evidence="1">
    <location>
        <begin position="134"/>
        <end position="156"/>
    </location>
</feature>
<accession>A0A4Q5AKH8</accession>
<feature type="transmembrane region" description="Helical" evidence="1">
    <location>
        <begin position="162"/>
        <end position="180"/>
    </location>
</feature>
<reference evidence="2 3" key="1">
    <citation type="submission" date="2018-12" db="EMBL/GenBank/DDBJ databases">
        <title>Unveiling genomic diversity among members of the Bifidobacterium pseudolongum species, a widely distributed gut commensal of the animal kingdom.</title>
        <authorList>
            <person name="Lugli G.A."/>
            <person name="Duranti S."/>
            <person name="Albert K."/>
            <person name="Mancabelli L."/>
            <person name="Napoli S."/>
            <person name="Viappiani A."/>
            <person name="Anzalone R."/>
            <person name="Longhi G."/>
            <person name="Milani C."/>
            <person name="Turroni F."/>
            <person name="Alessandri G."/>
            <person name="Sela D.A."/>
            <person name="Van Sinderen D."/>
            <person name="Ventura M."/>
        </authorList>
    </citation>
    <scope>NUCLEOTIDE SEQUENCE [LARGE SCALE GENOMIC DNA]</scope>
    <source>
        <strain evidence="2 3">2017B</strain>
    </source>
</reference>
<evidence type="ECO:0000256" key="1">
    <source>
        <dbReference type="SAM" id="Phobius"/>
    </source>
</evidence>
<gene>
    <name evidence="2" type="ORF">PG2017B_0651</name>
</gene>